<keyword evidence="3" id="KW-1185">Reference proteome</keyword>
<dbReference type="NCBIfam" id="TIGR04223">
    <property type="entry name" value="quorum_AgrD"/>
    <property type="match status" value="1"/>
</dbReference>
<proteinExistence type="predicted"/>
<dbReference type="Proteomes" id="UP001260090">
    <property type="component" value="Chromosome"/>
</dbReference>
<evidence type="ECO:0000313" key="2">
    <source>
        <dbReference type="EMBL" id="WMY15012.1"/>
    </source>
</evidence>
<dbReference type="RefSeq" id="WP_001974691.1">
    <property type="nucleotide sequence ID" value="NZ_CP020937.1"/>
</dbReference>
<evidence type="ECO:0000313" key="3">
    <source>
        <dbReference type="Proteomes" id="UP000594791"/>
    </source>
</evidence>
<organism evidence="2 4">
    <name type="scientific">Bacillus tropicus</name>
    <dbReference type="NCBI Taxonomy" id="2026188"/>
    <lineage>
        <taxon>Bacteria</taxon>
        <taxon>Bacillati</taxon>
        <taxon>Bacillota</taxon>
        <taxon>Bacilli</taxon>
        <taxon>Bacillales</taxon>
        <taxon>Bacillaceae</taxon>
        <taxon>Bacillus</taxon>
        <taxon>Bacillus cereus group</taxon>
    </lineage>
</organism>
<name>A0ABD7ZR32_9BACI</name>
<evidence type="ECO:0000313" key="1">
    <source>
        <dbReference type="EMBL" id="QPR76788.1"/>
    </source>
</evidence>
<dbReference type="EMBL" id="CP119875">
    <property type="protein sequence ID" value="WMY15012.1"/>
    <property type="molecule type" value="Genomic_DNA"/>
</dbReference>
<reference evidence="1 3" key="1">
    <citation type="submission" date="2020-12" db="EMBL/GenBank/DDBJ databases">
        <title>FDA dAtabase for Regulatory Grade micrObial Sequences (FDA-ARGOS): Supporting development and validation of Infectious Disease Dx tests.</title>
        <authorList>
            <person name="Nelson B."/>
            <person name="Plummer A."/>
            <person name="Tallon L."/>
            <person name="Sadzewicz L."/>
            <person name="Zhao X."/>
            <person name="Boylan J."/>
            <person name="Ott S."/>
            <person name="Bowen H."/>
            <person name="Vavikolanu K."/>
            <person name="Mehta A."/>
            <person name="Aluvathingal J."/>
            <person name="Nadendla S."/>
            <person name="Myers T."/>
            <person name="Yan Y."/>
            <person name="Sichtig H."/>
        </authorList>
    </citation>
    <scope>NUCLEOTIDE SEQUENCE [LARGE SCALE GENOMIC DNA]</scope>
    <source>
        <strain evidence="1 3">FDAARGOS_920</strain>
    </source>
</reference>
<dbReference type="AlphaFoldDB" id="A0ABD7ZR32"/>
<evidence type="ECO:0000313" key="4">
    <source>
        <dbReference type="Proteomes" id="UP001260090"/>
    </source>
</evidence>
<protein>
    <submittedName>
        <fullName evidence="2">Cyclic lactone autoinducer peptide</fullName>
    </submittedName>
</protein>
<sequence>MKNMKKRLMDEVKHNVSKALGYIAIKSGEAATEKLCIGFGYEPSVPTELLKLNKEKE</sequence>
<dbReference type="EMBL" id="CP065739">
    <property type="protein sequence ID" value="QPR76788.1"/>
    <property type="molecule type" value="Genomic_DNA"/>
</dbReference>
<gene>
    <name evidence="1" type="ORF">I6G77_22720</name>
    <name evidence="2" type="ORF">P3F89_24290</name>
</gene>
<accession>A0ABD7ZR32</accession>
<dbReference type="GeneID" id="93010496"/>
<reference evidence="2 4" key="2">
    <citation type="submission" date="2023-03" db="EMBL/GenBank/DDBJ databases">
        <title>Plant growth-promoting bacteria for biocontrol of bacterial wilt in tomato.</title>
        <authorList>
            <person name="Song J."/>
            <person name="Jin Y.J."/>
        </authorList>
    </citation>
    <scope>NUCLEOTIDE SEQUENCE [LARGE SCALE GENOMIC DNA]</scope>
    <source>
        <strain evidence="2 4">T36S-23</strain>
    </source>
</reference>
<dbReference type="Proteomes" id="UP000594791">
    <property type="component" value="Chromosome"/>
</dbReference>
<dbReference type="InterPro" id="IPR009229">
    <property type="entry name" value="AgrD"/>
</dbReference>